<sequence length="294" mass="33440">MSNPDDLDDDLDYNYVSGSELEPIADAGAETEKLKVQDQDEQLVLQKEDINSVDRRKRTSNQISDSEGRSLSKRQTKLKKSKLKEKKQEQSRYEVEQKRKIPKSSPDDIIQYFATLIREKNPDLSALELDELYFKKTDFISTANFEQERTLANFSNFASQFSRSPKALVISMTNLRVADVFRSLGGSKNGVKLFSKNKLKDDLETVEEILGKSGKSSKKGDSIKYFVATPTRLEKLVESTDLFFQGKEKLDILVDASYLDPKDNTLLTCDNSTVLCKVLKTFLNKKSSVKILLY</sequence>
<organism evidence="2 3">
    <name type="scientific">Zygosaccharomyces bailii (strain CLIB 213 / ATCC 58445 / CBS 680 / BCRC 21525 / NBRC 1098 / NCYC 1416 / NRRL Y-2227)</name>
    <dbReference type="NCBI Taxonomy" id="1333698"/>
    <lineage>
        <taxon>Eukaryota</taxon>
        <taxon>Fungi</taxon>
        <taxon>Dikarya</taxon>
        <taxon>Ascomycota</taxon>
        <taxon>Saccharomycotina</taxon>
        <taxon>Saccharomycetes</taxon>
        <taxon>Saccharomycetales</taxon>
        <taxon>Saccharomycetaceae</taxon>
        <taxon>Zygosaccharomyces</taxon>
    </lineage>
</organism>
<dbReference type="OrthoDB" id="1929311at2759"/>
<keyword evidence="3" id="KW-1185">Reference proteome</keyword>
<name>A0A8J2T5J3_ZYGB2</name>
<dbReference type="PANTHER" id="PTHR24030">
    <property type="entry name" value="PROTEIN CMSS1"/>
    <property type="match status" value="1"/>
</dbReference>
<feature type="compositionally biased region" description="Basic and acidic residues" evidence="1">
    <location>
        <begin position="86"/>
        <end position="99"/>
    </location>
</feature>
<feature type="compositionally biased region" description="Basic residues" evidence="1">
    <location>
        <begin position="71"/>
        <end position="85"/>
    </location>
</feature>
<dbReference type="GO" id="GO:0005634">
    <property type="term" value="C:nucleus"/>
    <property type="evidence" value="ECO:0007669"/>
    <property type="project" value="TreeGrafter"/>
</dbReference>
<dbReference type="PANTHER" id="PTHR24030:SF0">
    <property type="entry name" value="PROTEIN CMSS1"/>
    <property type="match status" value="1"/>
</dbReference>
<feature type="region of interest" description="Disordered" evidence="1">
    <location>
        <begin position="1"/>
        <end position="28"/>
    </location>
</feature>
<dbReference type="Pfam" id="PF14617">
    <property type="entry name" value="CMS1"/>
    <property type="match status" value="1"/>
</dbReference>
<gene>
    <name evidence="2" type="ORF">BN860_08944g</name>
</gene>
<reference evidence="3" key="1">
    <citation type="journal article" date="2013" name="Genome Announc.">
        <title>Genome sequence of the food spoilage yeast Zygosaccharomyces bailii CLIB 213(T).</title>
        <authorList>
            <person name="Galeote V."/>
            <person name="Bigey F."/>
            <person name="Devillers H."/>
            <person name="Neuveglise C."/>
            <person name="Dequin S."/>
        </authorList>
    </citation>
    <scope>NUCLEOTIDE SEQUENCE [LARGE SCALE GENOMIC DNA]</scope>
    <source>
        <strain evidence="3">CLIB 213 / ATCC 58445 / CBS 680 / CCRC 21525 / NBRC 1098 / NCYC 1416 / NRRL Y-2227</strain>
    </source>
</reference>
<accession>A0A8J2T5J3</accession>
<dbReference type="AlphaFoldDB" id="A0A8J2T5J3"/>
<protein>
    <submittedName>
        <fullName evidence="2">BN860_08944g1_1</fullName>
    </submittedName>
</protein>
<dbReference type="EMBL" id="HG316455">
    <property type="protein sequence ID" value="CDF88383.1"/>
    <property type="molecule type" value="Genomic_DNA"/>
</dbReference>
<evidence type="ECO:0000313" key="3">
    <source>
        <dbReference type="Proteomes" id="UP000019375"/>
    </source>
</evidence>
<dbReference type="Proteomes" id="UP000019375">
    <property type="component" value="Unassembled WGS sequence"/>
</dbReference>
<evidence type="ECO:0000256" key="1">
    <source>
        <dbReference type="SAM" id="MobiDB-lite"/>
    </source>
</evidence>
<dbReference type="InterPro" id="IPR032704">
    <property type="entry name" value="Cms1"/>
</dbReference>
<evidence type="ECO:0000313" key="2">
    <source>
        <dbReference type="EMBL" id="CDF88383.1"/>
    </source>
</evidence>
<feature type="compositionally biased region" description="Acidic residues" evidence="1">
    <location>
        <begin position="1"/>
        <end position="12"/>
    </location>
</feature>
<feature type="region of interest" description="Disordered" evidence="1">
    <location>
        <begin position="45"/>
        <end position="100"/>
    </location>
</feature>
<proteinExistence type="predicted"/>
<dbReference type="GO" id="GO:0030686">
    <property type="term" value="C:90S preribosome"/>
    <property type="evidence" value="ECO:0007669"/>
    <property type="project" value="TreeGrafter"/>
</dbReference>